<gene>
    <name evidence="2" type="ORF">JCM19241_4346</name>
</gene>
<reference evidence="2 3" key="2">
    <citation type="submission" date="2015-01" db="EMBL/GenBank/DDBJ databases">
        <authorList>
            <consortium name="NBRP consortium"/>
            <person name="Sawabe T."/>
            <person name="Meirelles P."/>
            <person name="Feng G."/>
            <person name="Sayaka M."/>
            <person name="Hattori M."/>
            <person name="Ohkuma M."/>
        </authorList>
    </citation>
    <scope>NUCLEOTIDE SEQUENCE [LARGE SCALE GENOMIC DNA]</scope>
    <source>
        <strain evidence="3">JCM 19241</strain>
    </source>
</reference>
<accession>A0A0B8QKN6</accession>
<evidence type="ECO:0000313" key="2">
    <source>
        <dbReference type="EMBL" id="GAM77682.1"/>
    </source>
</evidence>
<evidence type="ECO:0000313" key="3">
    <source>
        <dbReference type="Proteomes" id="UP000031666"/>
    </source>
</evidence>
<keyword evidence="1" id="KW-0812">Transmembrane</keyword>
<keyword evidence="1" id="KW-1133">Transmembrane helix</keyword>
<evidence type="ECO:0000256" key="1">
    <source>
        <dbReference type="SAM" id="Phobius"/>
    </source>
</evidence>
<organism evidence="2 3">
    <name type="scientific">Vibrio ishigakensis</name>
    <dbReference type="NCBI Taxonomy" id="1481914"/>
    <lineage>
        <taxon>Bacteria</taxon>
        <taxon>Pseudomonadati</taxon>
        <taxon>Pseudomonadota</taxon>
        <taxon>Gammaproteobacteria</taxon>
        <taxon>Vibrionales</taxon>
        <taxon>Vibrionaceae</taxon>
        <taxon>Vibrio</taxon>
    </lineage>
</organism>
<feature type="transmembrane region" description="Helical" evidence="1">
    <location>
        <begin position="12"/>
        <end position="36"/>
    </location>
</feature>
<proteinExistence type="predicted"/>
<reference evidence="2 3" key="1">
    <citation type="submission" date="2015-01" db="EMBL/GenBank/DDBJ databases">
        <title>Vibrio sp. C94 JCM 19241 whole genome shotgun sequence.</title>
        <authorList>
            <person name="Sawabe T."/>
            <person name="Meirelles P."/>
            <person name="Feng G."/>
            <person name="Sayaka M."/>
            <person name="Hattori M."/>
            <person name="Ohkuma M."/>
        </authorList>
    </citation>
    <scope>NUCLEOTIDE SEQUENCE [LARGE SCALE GENOMIC DNA]</scope>
    <source>
        <strain evidence="3">JCM 19241</strain>
    </source>
</reference>
<name>A0A0B8QKN6_9VIBR</name>
<comment type="caution">
    <text evidence="2">The sequence shown here is derived from an EMBL/GenBank/DDBJ whole genome shotgun (WGS) entry which is preliminary data.</text>
</comment>
<dbReference type="AlphaFoldDB" id="A0A0B8QKN6"/>
<protein>
    <submittedName>
        <fullName evidence="2">Uncharacterized protein</fullName>
    </submittedName>
</protein>
<dbReference type="EMBL" id="BBSC01000010">
    <property type="protein sequence ID" value="GAM77682.1"/>
    <property type="molecule type" value="Genomic_DNA"/>
</dbReference>
<dbReference type="Proteomes" id="UP000031666">
    <property type="component" value="Unassembled WGS sequence"/>
</dbReference>
<keyword evidence="1" id="KW-0472">Membrane</keyword>
<sequence>MLFQTLLRALYNLASTILSGLFVAVGTLFYVAFLMLKIASMMLRLHHRKHHHLSHQ</sequence>